<evidence type="ECO:0000313" key="12">
    <source>
        <dbReference type="Proteomes" id="UP000536746"/>
    </source>
</evidence>
<feature type="region of interest" description="Disordered" evidence="8">
    <location>
        <begin position="1"/>
        <end position="25"/>
    </location>
</feature>
<evidence type="ECO:0000256" key="9">
    <source>
        <dbReference type="SAM" id="Phobius"/>
    </source>
</evidence>
<evidence type="ECO:0000256" key="5">
    <source>
        <dbReference type="ARBA" id="ARBA00022692"/>
    </source>
</evidence>
<dbReference type="EMBL" id="JABFMT010000003">
    <property type="protein sequence ID" value="NUU00742.1"/>
    <property type="molecule type" value="Genomic_DNA"/>
</dbReference>
<evidence type="ECO:0000313" key="11">
    <source>
        <dbReference type="EMBL" id="NUU00742.1"/>
    </source>
</evidence>
<name>A0ABX2LQ86_9BURK</name>
<evidence type="ECO:0000259" key="10">
    <source>
        <dbReference type="PROSITE" id="PS50850"/>
    </source>
</evidence>
<dbReference type="CDD" id="cd17503">
    <property type="entry name" value="MFS_LmrB_MDR_like"/>
    <property type="match status" value="1"/>
</dbReference>
<evidence type="ECO:0000256" key="2">
    <source>
        <dbReference type="ARBA" id="ARBA00008537"/>
    </source>
</evidence>
<dbReference type="PROSITE" id="PS50850">
    <property type="entry name" value="MFS"/>
    <property type="match status" value="1"/>
</dbReference>
<proteinExistence type="inferred from homology"/>
<feature type="transmembrane region" description="Helical" evidence="9">
    <location>
        <begin position="216"/>
        <end position="235"/>
    </location>
</feature>
<feature type="transmembrane region" description="Helical" evidence="9">
    <location>
        <begin position="285"/>
        <end position="303"/>
    </location>
</feature>
<dbReference type="RefSeq" id="WP_079215441.1">
    <property type="nucleotide sequence ID" value="NZ_CP018845.1"/>
</dbReference>
<feature type="domain" description="Major facilitator superfamily (MFS) profile" evidence="10">
    <location>
        <begin position="31"/>
        <end position="516"/>
    </location>
</feature>
<reference evidence="11 12" key="1">
    <citation type="journal article" date="2020" name="Front. Plant Sci.">
        <title>Isolation of Rhizosphere Bacteria That Improve Quality and Water Stress Tolerance in Greenhouse Ornamentals.</title>
        <authorList>
            <person name="Nordstedt N.P."/>
            <person name="Jones M.L."/>
        </authorList>
    </citation>
    <scope>NUCLEOTIDE SEQUENCE [LARGE SCALE GENOMIC DNA]</scope>
    <source>
        <strain evidence="11 12">C6C2</strain>
    </source>
</reference>
<dbReference type="InterPro" id="IPR011701">
    <property type="entry name" value="MFS"/>
</dbReference>
<keyword evidence="6 9" id="KW-1133">Transmembrane helix</keyword>
<comment type="caution">
    <text evidence="11">The sequence shown here is derived from an EMBL/GenBank/DDBJ whole genome shotgun (WGS) entry which is preliminary data.</text>
</comment>
<keyword evidence="5 9" id="KW-0812">Transmembrane</keyword>
<feature type="transmembrane region" description="Helical" evidence="9">
    <location>
        <begin position="352"/>
        <end position="373"/>
    </location>
</feature>
<dbReference type="Proteomes" id="UP000536746">
    <property type="component" value="Unassembled WGS sequence"/>
</dbReference>
<feature type="transmembrane region" description="Helical" evidence="9">
    <location>
        <begin position="315"/>
        <end position="340"/>
    </location>
</feature>
<keyword evidence="3" id="KW-0813">Transport</keyword>
<keyword evidence="4" id="KW-1003">Cell membrane</keyword>
<dbReference type="Gene3D" id="1.20.1250.20">
    <property type="entry name" value="MFS general substrate transporter like domains"/>
    <property type="match status" value="1"/>
</dbReference>
<comment type="similarity">
    <text evidence="2">Belongs to the major facilitator superfamily. EmrB family.</text>
</comment>
<evidence type="ECO:0000256" key="3">
    <source>
        <dbReference type="ARBA" id="ARBA00022448"/>
    </source>
</evidence>
<dbReference type="InterPro" id="IPR036259">
    <property type="entry name" value="MFS_trans_sf"/>
</dbReference>
<feature type="compositionally biased region" description="Low complexity" evidence="8">
    <location>
        <begin position="7"/>
        <end position="21"/>
    </location>
</feature>
<dbReference type="PANTHER" id="PTHR42718">
    <property type="entry name" value="MAJOR FACILITATOR SUPERFAMILY MULTIDRUG TRANSPORTER MFSC"/>
    <property type="match status" value="1"/>
</dbReference>
<feature type="transmembrane region" description="Helical" evidence="9">
    <location>
        <begin position="379"/>
        <end position="402"/>
    </location>
</feature>
<dbReference type="NCBIfam" id="TIGR00711">
    <property type="entry name" value="efflux_EmrB"/>
    <property type="match status" value="1"/>
</dbReference>
<feature type="transmembrane region" description="Helical" evidence="9">
    <location>
        <begin position="156"/>
        <end position="177"/>
    </location>
</feature>
<feature type="transmembrane region" description="Helical" evidence="9">
    <location>
        <begin position="69"/>
        <end position="90"/>
    </location>
</feature>
<evidence type="ECO:0000256" key="4">
    <source>
        <dbReference type="ARBA" id="ARBA00022475"/>
    </source>
</evidence>
<feature type="transmembrane region" description="Helical" evidence="9">
    <location>
        <begin position="97"/>
        <end position="116"/>
    </location>
</feature>
<organism evidence="11 12">
    <name type="scientific">Herbaspirillum robiniae</name>
    <dbReference type="NCBI Taxonomy" id="2014887"/>
    <lineage>
        <taxon>Bacteria</taxon>
        <taxon>Pseudomonadati</taxon>
        <taxon>Pseudomonadota</taxon>
        <taxon>Betaproteobacteria</taxon>
        <taxon>Burkholderiales</taxon>
        <taxon>Oxalobacteraceae</taxon>
        <taxon>Herbaspirillum</taxon>
    </lineage>
</organism>
<evidence type="ECO:0000256" key="7">
    <source>
        <dbReference type="ARBA" id="ARBA00023136"/>
    </source>
</evidence>
<evidence type="ECO:0000256" key="8">
    <source>
        <dbReference type="SAM" id="MobiDB-lite"/>
    </source>
</evidence>
<dbReference type="PANTHER" id="PTHR42718:SF9">
    <property type="entry name" value="MAJOR FACILITATOR SUPERFAMILY MULTIDRUG TRANSPORTER MFSC"/>
    <property type="match status" value="1"/>
</dbReference>
<keyword evidence="7 9" id="KW-0472">Membrane</keyword>
<dbReference type="InterPro" id="IPR020846">
    <property type="entry name" value="MFS_dom"/>
</dbReference>
<feature type="transmembrane region" description="Helical" evidence="9">
    <location>
        <begin position="30"/>
        <end position="49"/>
    </location>
</feature>
<protein>
    <submittedName>
        <fullName evidence="11">DHA2 family efflux MFS transporter permease subunit</fullName>
    </submittedName>
</protein>
<dbReference type="Gene3D" id="1.20.1720.10">
    <property type="entry name" value="Multidrug resistance protein D"/>
    <property type="match status" value="1"/>
</dbReference>
<accession>A0ABX2LQ86</accession>
<comment type="subcellular location">
    <subcellularLocation>
        <location evidence="1">Cell membrane</location>
        <topology evidence="1">Multi-pass membrane protein</topology>
    </subcellularLocation>
</comment>
<gene>
    <name evidence="11" type="ORF">HNO84_03960</name>
</gene>
<evidence type="ECO:0000256" key="6">
    <source>
        <dbReference type="ARBA" id="ARBA00022989"/>
    </source>
</evidence>
<sequence>MSQTSTSNAAGPNPNPASASGEGQGSHRGLITVAIILATIMQTLDSTIANVALPHMAGNLSASQDQISWVLTSYIVAAAIATPLTGWLSGKYGRKKVFMTSVVGFTIASALCGISGTLAEIVLARLLQGLFGAALVPLSQAVMLDINPRHKHAQAMAVWGMAVMIGPILGPTLGGWLTDNLTWRWVFFINLPIGVLSFLGIKAYIRETKTQPELKFDYLGCITLSLSIGFLQMFLDRGELLDWFNSTEIVIEATCAAVSFAYFIVLTATAQGLSFFNVQLLKDRNFVTGLALYFMVGLLLYATRALLPPLLQTLLGYPVVTAGLVIGPSGIGTMMSMMMAGRLASRIDPRALIGLGFCLTALSLWQMSSYTFVMQQSDIVWPGFIQGLGLGFVSVPLTTMTFSTLAPHLRPDGTSIFSLSRNIGSSIGISVMQTLVTRNTGAFHSQLVEHINYANPAMQAGLPWLYNLGTQAGAAALNEEITRQAAFLAYINDFKIMMVATLVSVPLVLLMRRQRGNLGPEVEAHALD</sequence>
<evidence type="ECO:0000256" key="1">
    <source>
        <dbReference type="ARBA" id="ARBA00004651"/>
    </source>
</evidence>
<dbReference type="InterPro" id="IPR004638">
    <property type="entry name" value="EmrB-like"/>
</dbReference>
<feature type="transmembrane region" description="Helical" evidence="9">
    <location>
        <begin position="122"/>
        <end position="144"/>
    </location>
</feature>
<feature type="transmembrane region" description="Helical" evidence="9">
    <location>
        <begin position="250"/>
        <end position="273"/>
    </location>
</feature>
<feature type="transmembrane region" description="Helical" evidence="9">
    <location>
        <begin position="183"/>
        <end position="204"/>
    </location>
</feature>
<dbReference type="PRINTS" id="PR01036">
    <property type="entry name" value="TCRTETB"/>
</dbReference>
<dbReference type="Pfam" id="PF07690">
    <property type="entry name" value="MFS_1"/>
    <property type="match status" value="1"/>
</dbReference>
<keyword evidence="12" id="KW-1185">Reference proteome</keyword>
<dbReference type="SUPFAM" id="SSF103473">
    <property type="entry name" value="MFS general substrate transporter"/>
    <property type="match status" value="1"/>
</dbReference>